<dbReference type="InterPro" id="IPR010920">
    <property type="entry name" value="LSM_dom_sf"/>
</dbReference>
<feature type="transmembrane region" description="Helical" evidence="7">
    <location>
        <begin position="525"/>
        <end position="546"/>
    </location>
</feature>
<evidence type="ECO:0000313" key="10">
    <source>
        <dbReference type="Proteomes" id="UP000234328"/>
    </source>
</evidence>
<dbReference type="Pfam" id="PF00924">
    <property type="entry name" value="MS_channel_2nd"/>
    <property type="match status" value="1"/>
</dbReference>
<dbReference type="InterPro" id="IPR006685">
    <property type="entry name" value="MscS_channel_2nd"/>
</dbReference>
<proteinExistence type="inferred from homology"/>
<evidence type="ECO:0000259" key="8">
    <source>
        <dbReference type="Pfam" id="PF00924"/>
    </source>
</evidence>
<dbReference type="InterPro" id="IPR023408">
    <property type="entry name" value="MscS_beta-dom_sf"/>
</dbReference>
<dbReference type="Gene3D" id="1.10.287.1260">
    <property type="match status" value="1"/>
</dbReference>
<dbReference type="Gene3D" id="2.30.30.60">
    <property type="match status" value="1"/>
</dbReference>
<sequence length="790" mass="85671">MPHEGHAGMRFAPGRNSFRLRLLIFESMLMPLLRRNITLLPALLITLLVIFSIAGDAHAVEPAGPASAAQTDATTTLTPAQARHALSILQDDAKRAELEQTLHAIVLASGGEQPAATLAEPSKEEDAPVALTRGGLLDQLLAATSQRLAQVSDWFQSSARSLTKLRDPAQWWQASTTAARDQKGLFVSFAKAILVLAGALLAEWLLIRGLKRGRDILSPSLGTTTQLATDGRPLEAERYSSLLRRIPYALGQGVLNLLPLLGFVALASILGSVVSQQGSALHEGLLIIVGAYVSTRIALAILKLFVSPVHENLRLMHISQSSAVWVYHWLRWIIVIAVFGTALANILLAMGASPDLYETISKLVALIVHVLLLMMVWRSRRAIAALIRGTPTGSVGLFGIRRVVADVWPFLATVLIVGVWLLWSAGTPGGFERLVQLFAWSAAVMVAAGLLAIFVLGAVDRAFARDKENSPEQPVTREAPRNLYRSLVHRLIHITIAVVTGLVLLQVWGFDAWNWFREGSVGRRLASAAVTIAITCALAAIAWESLNTTITRRLDRWRAAEEFARAARLRTLVPMMRTALFVAIALVVLLTALSQLGVTIAPLLAGASIIGVALGFGSQKLVQDFITGIFLLMENAMQVGDWVTVAGLSGSVEYLSIRTVRLRAGDGALHVIPFSAVSTVTNTNRGVGNASVRVSVTADSNVEEVFNALKSVGADLRADPRFKDLILADLDIWGVDQVDGNMITVAGQIRTLDKGRWPVQREFNRRILQCFRDRDIRLVNPKETMVINAG</sequence>
<evidence type="ECO:0000256" key="3">
    <source>
        <dbReference type="ARBA" id="ARBA00022475"/>
    </source>
</evidence>
<feature type="transmembrane region" description="Helical" evidence="7">
    <location>
        <begin position="567"/>
        <end position="590"/>
    </location>
</feature>
<feature type="transmembrane region" description="Helical" evidence="7">
    <location>
        <begin position="285"/>
        <end position="306"/>
    </location>
</feature>
<feature type="domain" description="Mechanosensitive ion channel MscS" evidence="8">
    <location>
        <begin position="621"/>
        <end position="684"/>
    </location>
</feature>
<feature type="transmembrane region" description="Helical" evidence="7">
    <location>
        <begin position="360"/>
        <end position="377"/>
    </location>
</feature>
<dbReference type="GO" id="GO:0005886">
    <property type="term" value="C:plasma membrane"/>
    <property type="evidence" value="ECO:0007669"/>
    <property type="project" value="UniProtKB-SubCell"/>
</dbReference>
<feature type="transmembrane region" description="Helical" evidence="7">
    <location>
        <begin position="437"/>
        <end position="459"/>
    </location>
</feature>
<evidence type="ECO:0000256" key="6">
    <source>
        <dbReference type="ARBA" id="ARBA00023136"/>
    </source>
</evidence>
<dbReference type="Gene3D" id="3.30.70.100">
    <property type="match status" value="1"/>
</dbReference>
<reference evidence="9 10" key="1">
    <citation type="submission" date="2017-10" db="EMBL/GenBank/DDBJ databases">
        <title>Two draft genome sequences of Pusillimonas sp. strains isolated from a nitrate- and radionuclide-contaminated groundwater in Russia.</title>
        <authorList>
            <person name="Grouzdev D.S."/>
            <person name="Tourova T.P."/>
            <person name="Goeva M.A."/>
            <person name="Babich T.L."/>
            <person name="Sokolova D.S."/>
            <person name="Abdullin R."/>
            <person name="Poltaraus A.B."/>
            <person name="Toshchakov S.V."/>
            <person name="Nazina T.N."/>
        </authorList>
    </citation>
    <scope>NUCLEOTIDE SEQUENCE [LARGE SCALE GENOMIC DNA]</scope>
    <source>
        <strain evidence="9 10">JR1/69-2-13</strain>
    </source>
</reference>
<keyword evidence="6 7" id="KW-0472">Membrane</keyword>
<comment type="caution">
    <text evidence="9">The sequence shown here is derived from an EMBL/GenBank/DDBJ whole genome shotgun (WGS) entry which is preliminary data.</text>
</comment>
<feature type="transmembrane region" description="Helical" evidence="7">
    <location>
        <begin position="185"/>
        <end position="207"/>
    </location>
</feature>
<keyword evidence="10" id="KW-1185">Reference proteome</keyword>
<organism evidence="9 10">
    <name type="scientific">Pollutimonas nitritireducens</name>
    <dbReference type="NCBI Taxonomy" id="2045209"/>
    <lineage>
        <taxon>Bacteria</taxon>
        <taxon>Pseudomonadati</taxon>
        <taxon>Pseudomonadota</taxon>
        <taxon>Betaproteobacteria</taxon>
        <taxon>Burkholderiales</taxon>
        <taxon>Alcaligenaceae</taxon>
        <taxon>Pollutimonas</taxon>
    </lineage>
</organism>
<dbReference type="Proteomes" id="UP000234328">
    <property type="component" value="Unassembled WGS sequence"/>
</dbReference>
<comment type="similarity">
    <text evidence="2">Belongs to the MscS (TC 1.A.23) family.</text>
</comment>
<protein>
    <submittedName>
        <fullName evidence="9">Mechanosensitive ion channel protein</fullName>
    </submittedName>
</protein>
<dbReference type="AlphaFoldDB" id="A0A2N4UGU1"/>
<feature type="transmembrane region" description="Helical" evidence="7">
    <location>
        <begin position="254"/>
        <end position="273"/>
    </location>
</feature>
<evidence type="ECO:0000256" key="1">
    <source>
        <dbReference type="ARBA" id="ARBA00004651"/>
    </source>
</evidence>
<dbReference type="PANTHER" id="PTHR30460:SF0">
    <property type="entry name" value="MODERATE CONDUCTANCE MECHANOSENSITIVE CHANNEL YBIO"/>
    <property type="match status" value="1"/>
</dbReference>
<dbReference type="PANTHER" id="PTHR30460">
    <property type="entry name" value="MODERATE CONDUCTANCE MECHANOSENSITIVE CHANNEL YBIO"/>
    <property type="match status" value="1"/>
</dbReference>
<dbReference type="InterPro" id="IPR045276">
    <property type="entry name" value="YbiO_bact"/>
</dbReference>
<dbReference type="SUPFAM" id="SSF82861">
    <property type="entry name" value="Mechanosensitive channel protein MscS (YggB), transmembrane region"/>
    <property type="match status" value="1"/>
</dbReference>
<evidence type="ECO:0000256" key="2">
    <source>
        <dbReference type="ARBA" id="ARBA00008017"/>
    </source>
</evidence>
<evidence type="ECO:0000256" key="7">
    <source>
        <dbReference type="SAM" id="Phobius"/>
    </source>
</evidence>
<dbReference type="InterPro" id="IPR011066">
    <property type="entry name" value="MscS_channel_C_sf"/>
</dbReference>
<feature type="transmembrane region" description="Helical" evidence="7">
    <location>
        <begin position="407"/>
        <end position="425"/>
    </location>
</feature>
<feature type="transmembrane region" description="Helical" evidence="7">
    <location>
        <begin position="491"/>
        <end position="510"/>
    </location>
</feature>
<keyword evidence="4 7" id="KW-0812">Transmembrane</keyword>
<dbReference type="SUPFAM" id="SSF50182">
    <property type="entry name" value="Sm-like ribonucleoproteins"/>
    <property type="match status" value="1"/>
</dbReference>
<feature type="transmembrane region" description="Helical" evidence="7">
    <location>
        <begin position="326"/>
        <end position="348"/>
    </location>
</feature>
<dbReference type="GO" id="GO:0008381">
    <property type="term" value="F:mechanosensitive monoatomic ion channel activity"/>
    <property type="evidence" value="ECO:0007669"/>
    <property type="project" value="InterPro"/>
</dbReference>
<evidence type="ECO:0000256" key="4">
    <source>
        <dbReference type="ARBA" id="ARBA00022692"/>
    </source>
</evidence>
<gene>
    <name evidence="9" type="ORF">CR155_09000</name>
</gene>
<dbReference type="InterPro" id="IPR011014">
    <property type="entry name" value="MscS_channel_TM-2"/>
</dbReference>
<keyword evidence="5 7" id="KW-1133">Transmembrane helix</keyword>
<evidence type="ECO:0000256" key="5">
    <source>
        <dbReference type="ARBA" id="ARBA00022989"/>
    </source>
</evidence>
<dbReference type="SUPFAM" id="SSF82689">
    <property type="entry name" value="Mechanosensitive channel protein MscS (YggB), C-terminal domain"/>
    <property type="match status" value="1"/>
</dbReference>
<keyword evidence="3" id="KW-1003">Cell membrane</keyword>
<accession>A0A2N4UGU1</accession>
<evidence type="ECO:0000313" key="9">
    <source>
        <dbReference type="EMBL" id="PLC54243.1"/>
    </source>
</evidence>
<dbReference type="EMBL" id="PDNV01000005">
    <property type="protein sequence ID" value="PLC54243.1"/>
    <property type="molecule type" value="Genomic_DNA"/>
</dbReference>
<name>A0A2N4UGU1_9BURK</name>
<comment type="subcellular location">
    <subcellularLocation>
        <location evidence="1">Cell membrane</location>
        <topology evidence="1">Multi-pass membrane protein</topology>
    </subcellularLocation>
</comment>